<comment type="caution">
    <text evidence="1">The sequence shown here is derived from an EMBL/GenBank/DDBJ whole genome shotgun (WGS) entry which is preliminary data.</text>
</comment>
<evidence type="ECO:0000313" key="2">
    <source>
        <dbReference type="Proteomes" id="UP000002812"/>
    </source>
</evidence>
<proteinExistence type="predicted"/>
<reference evidence="1 2" key="1">
    <citation type="journal article" date="2012" name="Eukaryot. Cell">
        <title>Draft genome sequence of Aspergillus oryzae strain 3.042.</title>
        <authorList>
            <person name="Zhao G."/>
            <person name="Yao Y."/>
            <person name="Qi W."/>
            <person name="Wang C."/>
            <person name="Hou L."/>
            <person name="Zeng B."/>
            <person name="Cao X."/>
        </authorList>
    </citation>
    <scope>NUCLEOTIDE SEQUENCE [LARGE SCALE GENOMIC DNA]</scope>
    <source>
        <strain evidence="1 2">3.042</strain>
    </source>
</reference>
<dbReference type="AlphaFoldDB" id="I8IFE8"/>
<name>I8IFE8_ASPO3</name>
<accession>I8IFE8</accession>
<dbReference type="EMBL" id="AKHY01000155">
    <property type="protein sequence ID" value="EIT76896.1"/>
    <property type="molecule type" value="Genomic_DNA"/>
</dbReference>
<dbReference type="Proteomes" id="UP000002812">
    <property type="component" value="Unassembled WGS sequence"/>
</dbReference>
<organism evidence="1 2">
    <name type="scientific">Aspergillus oryzae (strain 3.042)</name>
    <name type="common">Yellow koji mold</name>
    <dbReference type="NCBI Taxonomy" id="1160506"/>
    <lineage>
        <taxon>Eukaryota</taxon>
        <taxon>Fungi</taxon>
        <taxon>Dikarya</taxon>
        <taxon>Ascomycota</taxon>
        <taxon>Pezizomycotina</taxon>
        <taxon>Eurotiomycetes</taxon>
        <taxon>Eurotiomycetidae</taxon>
        <taxon>Eurotiales</taxon>
        <taxon>Aspergillaceae</taxon>
        <taxon>Aspergillus</taxon>
        <taxon>Aspergillus subgen. Circumdati</taxon>
    </lineage>
</organism>
<sequence length="156" mass="17217">MKGALFFVFYCQVRRYLCAVFSPPAQTRTAHSMGVGPPASPARTRTPDNKVVDRAINKRHANLSGPCGGERGQTALPPDSFLAGPARTFRAYGVLYPHIVVWQSVYGEIQIDRSLQMIGDSGLLGWLGLKTPSQMDKQQSRSYGVSNSVLRLPKHW</sequence>
<protein>
    <submittedName>
        <fullName evidence="1">Uncharacterized protein</fullName>
    </submittedName>
</protein>
<reference evidence="2" key="2">
    <citation type="submission" date="2012-06" db="EMBL/GenBank/DDBJ databases">
        <title>Comparative genomic analyses of Aspergillus oryzae 3.042 and A. oryzae RIB40 for soy-sauce fermentation.</title>
        <authorList>
            <person name="Zhao G."/>
            <person name="Hou L."/>
            <person name="Wang C."/>
            <person name="Cao X."/>
        </authorList>
    </citation>
    <scope>NUCLEOTIDE SEQUENCE [LARGE SCALE GENOMIC DNA]</scope>
    <source>
        <strain evidence="2">3.042</strain>
    </source>
</reference>
<evidence type="ECO:0000313" key="1">
    <source>
        <dbReference type="EMBL" id="EIT76896.1"/>
    </source>
</evidence>
<gene>
    <name evidence="1" type="ORF">Ao3042_06919</name>
</gene>
<dbReference type="HOGENOM" id="CLU_1686170_0_0_1"/>